<feature type="domain" description="Putative DNA-binding" evidence="1">
    <location>
        <begin position="7"/>
        <end position="92"/>
    </location>
</feature>
<dbReference type="Pfam" id="PF09836">
    <property type="entry name" value="DUF2063"/>
    <property type="match status" value="1"/>
</dbReference>
<gene>
    <name evidence="2" type="ORF">KBTEX_03252</name>
</gene>
<dbReference type="InterPro" id="IPR044922">
    <property type="entry name" value="DUF2063_N_sf"/>
</dbReference>
<dbReference type="AlphaFoldDB" id="A0A5B8RCZ6"/>
<reference evidence="2" key="1">
    <citation type="submission" date="2019-06" db="EMBL/GenBank/DDBJ databases">
        <authorList>
            <person name="Murdoch R.W."/>
            <person name="Fathepure B."/>
        </authorList>
    </citation>
    <scope>NUCLEOTIDE SEQUENCE</scope>
</reference>
<evidence type="ECO:0000313" key="2">
    <source>
        <dbReference type="EMBL" id="QEA06909.1"/>
    </source>
</evidence>
<dbReference type="Gene3D" id="1.10.150.690">
    <property type="entry name" value="DUF2063"/>
    <property type="match status" value="1"/>
</dbReference>
<dbReference type="EMBL" id="MN079182">
    <property type="protein sequence ID" value="QEA06909.1"/>
    <property type="molecule type" value="Genomic_DNA"/>
</dbReference>
<name>A0A5B8RCZ6_9ZZZZ</name>
<proteinExistence type="predicted"/>
<accession>A0A5B8RCZ6</accession>
<dbReference type="InterPro" id="IPR018640">
    <property type="entry name" value="DUF2063"/>
</dbReference>
<organism evidence="2">
    <name type="scientific">uncultured organism</name>
    <dbReference type="NCBI Taxonomy" id="155900"/>
    <lineage>
        <taxon>unclassified sequences</taxon>
        <taxon>environmental samples</taxon>
    </lineage>
</organism>
<sequence length="251" mass="26449">MSASATLETALASALRRPGAPAPAGVTPPGRLDIHRNNIHVSLVEALREAYPVTERLVGEAFFHAMARTYVADELPDSPVLLAYGAGFPAFIETFRAAAGLPYLPDVARLERARLEAYHAADADALAPEALSNVHADALTGLRLTLHPATRIVASPWPVTSIWETNTHDESVRPVDLGSGGGTALVTRPVLQVYTQCLPGRADVFIRALDTGQSLPEAAGTVAEADASFDLATVLQALLTTGALAGYRLDP</sequence>
<evidence type="ECO:0000259" key="1">
    <source>
        <dbReference type="Pfam" id="PF09836"/>
    </source>
</evidence>
<protein>
    <recommendedName>
        <fullName evidence="1">Putative DNA-binding domain-containing protein</fullName>
    </recommendedName>
</protein>